<protein>
    <submittedName>
        <fullName evidence="1">Uncharacterized protein</fullName>
    </submittedName>
</protein>
<gene>
    <name evidence="1" type="ORF">SDC9_08981</name>
</gene>
<name>A0A644T8S7_9ZZZZ</name>
<comment type="caution">
    <text evidence="1">The sequence shown here is derived from an EMBL/GenBank/DDBJ whole genome shotgun (WGS) entry which is preliminary data.</text>
</comment>
<dbReference type="AlphaFoldDB" id="A0A644T8S7"/>
<reference evidence="1" key="1">
    <citation type="submission" date="2019-08" db="EMBL/GenBank/DDBJ databases">
        <authorList>
            <person name="Kucharzyk K."/>
            <person name="Murdoch R.W."/>
            <person name="Higgins S."/>
            <person name="Loffler F."/>
        </authorList>
    </citation>
    <scope>NUCLEOTIDE SEQUENCE</scope>
</reference>
<organism evidence="1">
    <name type="scientific">bioreactor metagenome</name>
    <dbReference type="NCBI Taxonomy" id="1076179"/>
    <lineage>
        <taxon>unclassified sequences</taxon>
        <taxon>metagenomes</taxon>
        <taxon>ecological metagenomes</taxon>
    </lineage>
</organism>
<sequence length="150" mass="17138">MFIRPTSAEMTLICRGVAAFLLVVVLGVSLAESQLNSMTKRNEFVQAINIKRDITGKYTAYLLGTEYSIRAVYDVARISANDRALAIEAAGHKFLIPKSINLSQFQALASIWRQQFLDEALTFKQTFAGYLKEIRQKINLYLEQYRHENR</sequence>
<dbReference type="EMBL" id="VSSQ01000021">
    <property type="protein sequence ID" value="MPL63355.1"/>
    <property type="molecule type" value="Genomic_DNA"/>
</dbReference>
<accession>A0A644T8S7</accession>
<evidence type="ECO:0000313" key="1">
    <source>
        <dbReference type="EMBL" id="MPL63355.1"/>
    </source>
</evidence>
<proteinExistence type="predicted"/>